<name>A0AC61U158_9MICO</name>
<organism evidence="1 2">
    <name type="scientific">Janibacter limosus</name>
    <dbReference type="NCBI Taxonomy" id="53458"/>
    <lineage>
        <taxon>Bacteria</taxon>
        <taxon>Bacillati</taxon>
        <taxon>Actinomycetota</taxon>
        <taxon>Actinomycetes</taxon>
        <taxon>Micrococcales</taxon>
        <taxon>Intrasporangiaceae</taxon>
        <taxon>Janibacter</taxon>
    </lineage>
</organism>
<sequence>MSPTPSARSPWGTVLGPLVIGQLSALVIFAITLAIPGKGAGTRAPLAALGCTIGGGVSLMCLSGCRRRRRGPEPPGPVGLPRRHPRRDGVAGGRLGPDKSS</sequence>
<reference evidence="1" key="1">
    <citation type="submission" date="2021-11" db="EMBL/GenBank/DDBJ databases">
        <title>Study of the species diversity of bacterial strains isolated from a unique natural object - Shulgan-Tash cave (Bashkiria).</title>
        <authorList>
            <person name="Sazanova A.L."/>
            <person name="Chirak E.R."/>
            <person name="Safronova V.I."/>
        </authorList>
    </citation>
    <scope>NUCLEOTIDE SEQUENCE</scope>
    <source>
        <strain evidence="1">P1</strain>
    </source>
</reference>
<evidence type="ECO:0000313" key="2">
    <source>
        <dbReference type="Proteomes" id="UP001059663"/>
    </source>
</evidence>
<gene>
    <name evidence="1" type="ORF">LP422_12870</name>
</gene>
<dbReference type="EMBL" id="CP087977">
    <property type="protein sequence ID" value="UUZ43723.1"/>
    <property type="molecule type" value="Genomic_DNA"/>
</dbReference>
<proteinExistence type="predicted"/>
<protein>
    <submittedName>
        <fullName evidence="1">Uncharacterized protein</fullName>
    </submittedName>
</protein>
<accession>A0AC61U158</accession>
<dbReference type="Proteomes" id="UP001059663">
    <property type="component" value="Chromosome"/>
</dbReference>
<evidence type="ECO:0000313" key="1">
    <source>
        <dbReference type="EMBL" id="UUZ43723.1"/>
    </source>
</evidence>